<sequence>MPMTLFEAGIRWKAVTIDRRTAAMRRYGRTRVTPGAPK</sequence>
<comment type="caution">
    <text evidence="1">The sequence shown here is derived from an EMBL/GenBank/DDBJ whole genome shotgun (WGS) entry which is preliminary data.</text>
</comment>
<reference evidence="1 2" key="1">
    <citation type="submission" date="2021-03" db="EMBL/GenBank/DDBJ databases">
        <title>Genomic Encyclopedia of Type Strains, Phase IV (KMG-IV): sequencing the most valuable type-strain genomes for metagenomic binning, comparative biology and taxonomic classification.</title>
        <authorList>
            <person name="Goeker M."/>
        </authorList>
    </citation>
    <scope>NUCLEOTIDE SEQUENCE [LARGE SCALE GENOMIC DNA]</scope>
    <source>
        <strain evidence="1 2">DSM 40499</strain>
    </source>
</reference>
<accession>A0ABS4LLG5</accession>
<evidence type="ECO:0000313" key="1">
    <source>
        <dbReference type="EMBL" id="MBP2048046.1"/>
    </source>
</evidence>
<proteinExistence type="predicted"/>
<gene>
    <name evidence="1" type="ORF">J2Z21_000970</name>
</gene>
<dbReference type="EMBL" id="JAGGLP010000002">
    <property type="protein sequence ID" value="MBP2048046.1"/>
    <property type="molecule type" value="Genomic_DNA"/>
</dbReference>
<dbReference type="Proteomes" id="UP001519309">
    <property type="component" value="Unassembled WGS sequence"/>
</dbReference>
<organism evidence="1 2">
    <name type="scientific">Streptomyces griseochromogenes</name>
    <dbReference type="NCBI Taxonomy" id="68214"/>
    <lineage>
        <taxon>Bacteria</taxon>
        <taxon>Bacillati</taxon>
        <taxon>Actinomycetota</taxon>
        <taxon>Actinomycetes</taxon>
        <taxon>Kitasatosporales</taxon>
        <taxon>Streptomycetaceae</taxon>
        <taxon>Streptomyces</taxon>
    </lineage>
</organism>
<name>A0ABS4LLG5_9ACTN</name>
<keyword evidence="2" id="KW-1185">Reference proteome</keyword>
<protein>
    <submittedName>
        <fullName evidence="1">Uncharacterized protein</fullName>
    </submittedName>
</protein>
<evidence type="ECO:0000313" key="2">
    <source>
        <dbReference type="Proteomes" id="UP001519309"/>
    </source>
</evidence>